<dbReference type="AlphaFoldDB" id="A0AAE3ZK23"/>
<name>A0AAE3ZK23_9ACTN</name>
<comment type="pathway">
    <text evidence="2">Carbohydrate degradation; glycolysis; D-glyceraldehyde 3-phosphate and glycerone phosphate from D-glucose: step 4/4.</text>
</comment>
<evidence type="ECO:0000256" key="2">
    <source>
        <dbReference type="ARBA" id="ARBA00004714"/>
    </source>
</evidence>
<keyword evidence="5" id="KW-0324">Glycolysis</keyword>
<dbReference type="FunFam" id="3.20.20.70:FF:000140">
    <property type="entry name" value="Fructose-bisphosphate aldolase"/>
    <property type="match status" value="1"/>
</dbReference>
<evidence type="ECO:0000313" key="9">
    <source>
        <dbReference type="EMBL" id="MDR7304289.1"/>
    </source>
</evidence>
<dbReference type="InterPro" id="IPR000741">
    <property type="entry name" value="FBA_I"/>
</dbReference>
<evidence type="ECO:0000256" key="1">
    <source>
        <dbReference type="ARBA" id="ARBA00000441"/>
    </source>
</evidence>
<evidence type="ECO:0000256" key="5">
    <source>
        <dbReference type="ARBA" id="ARBA00023152"/>
    </source>
</evidence>
<dbReference type="Gene3D" id="3.20.20.70">
    <property type="entry name" value="Aldolase class I"/>
    <property type="match status" value="1"/>
</dbReference>
<dbReference type="PANTHER" id="PTHR11627">
    <property type="entry name" value="FRUCTOSE-BISPHOSPHATE ALDOLASE"/>
    <property type="match status" value="1"/>
</dbReference>
<accession>A0AAE3ZK23</accession>
<evidence type="ECO:0000256" key="3">
    <source>
        <dbReference type="ARBA" id="ARBA00010387"/>
    </source>
</evidence>
<evidence type="ECO:0000256" key="7">
    <source>
        <dbReference type="ARBA" id="ARBA00029799"/>
    </source>
</evidence>
<dbReference type="NCBIfam" id="NF033379">
    <property type="entry name" value="FrucBisAld_I"/>
    <property type="match status" value="1"/>
</dbReference>
<dbReference type="SUPFAM" id="SSF51569">
    <property type="entry name" value="Aldolase"/>
    <property type="match status" value="1"/>
</dbReference>
<comment type="caution">
    <text evidence="9">The sequence shown here is derived from an EMBL/GenBank/DDBJ whole genome shotgun (WGS) entry which is preliminary data.</text>
</comment>
<dbReference type="InterPro" id="IPR013785">
    <property type="entry name" value="Aldolase_TIM"/>
</dbReference>
<evidence type="ECO:0000256" key="4">
    <source>
        <dbReference type="ARBA" id="ARBA00013068"/>
    </source>
</evidence>
<dbReference type="Proteomes" id="UP001180845">
    <property type="component" value="Unassembled WGS sequence"/>
</dbReference>
<comment type="similarity">
    <text evidence="3">Belongs to the class I fructose-bisphosphate aldolase family.</text>
</comment>
<evidence type="ECO:0000313" key="10">
    <source>
        <dbReference type="Proteomes" id="UP001180845"/>
    </source>
</evidence>
<reference evidence="9" key="1">
    <citation type="submission" date="2023-07" db="EMBL/GenBank/DDBJ databases">
        <title>Sequencing the genomes of 1000 actinobacteria strains.</title>
        <authorList>
            <person name="Klenk H.-P."/>
        </authorList>
    </citation>
    <scope>NUCLEOTIDE SEQUENCE</scope>
    <source>
        <strain evidence="9">DSM 45977</strain>
    </source>
</reference>
<dbReference type="EC" id="4.1.2.13" evidence="4"/>
<comment type="catalytic activity">
    <reaction evidence="1">
        <text>beta-D-fructose 1,6-bisphosphate = D-glyceraldehyde 3-phosphate + dihydroxyacetone phosphate</text>
        <dbReference type="Rhea" id="RHEA:14729"/>
        <dbReference type="ChEBI" id="CHEBI:32966"/>
        <dbReference type="ChEBI" id="CHEBI:57642"/>
        <dbReference type="ChEBI" id="CHEBI:59776"/>
        <dbReference type="EC" id="4.1.2.13"/>
    </reaction>
</comment>
<dbReference type="Pfam" id="PF00274">
    <property type="entry name" value="Glycolytic"/>
    <property type="match status" value="1"/>
</dbReference>
<sequence length="403" mass="43766">MSSIDDRFRLSEAEFVSWLPTFGHRHRRIAWKQRELAVPGGQASGFARPWWAGAGEATPLDEGSTVFSDDMRLIAQQMVARGKGILAADESTGTMDKRLHAEGLESTEEVRRQYRELIVSTPKLDSSISGVILFDETIRQSSSEGAPLRRIVADNGVLPGIKVDKGAKPLAGSSGEKVTEGLDGLRDRLAEYVDLGMTFTKWRAVLDIGEGRPSAHAIHANAHALGRYAALSQEAGLVPIVEPEVLMDGDHSLQAAEEATTRTLRVIFDELAKQNVELEAMVLKPNMVVAGKDHEHQPSSAEVAEATVRTLRRTVPAAVPGIAFLSGGQSDEMATRNLNAINQLGPLPWQVTFSFGRGLLAPTLHEWAGKPENVTRAQETLAHRGRLNAAARDGRYDAALEHA</sequence>
<evidence type="ECO:0000256" key="6">
    <source>
        <dbReference type="ARBA" id="ARBA00023239"/>
    </source>
</evidence>
<dbReference type="EMBL" id="JAVDXW010000001">
    <property type="protein sequence ID" value="MDR7304289.1"/>
    <property type="molecule type" value="Genomic_DNA"/>
</dbReference>
<keyword evidence="10" id="KW-1185">Reference proteome</keyword>
<dbReference type="GO" id="GO:0006096">
    <property type="term" value="P:glycolytic process"/>
    <property type="evidence" value="ECO:0007669"/>
    <property type="project" value="UniProtKB-KW"/>
</dbReference>
<dbReference type="GO" id="GO:0004332">
    <property type="term" value="F:fructose-bisphosphate aldolase activity"/>
    <property type="evidence" value="ECO:0007669"/>
    <property type="project" value="UniProtKB-EC"/>
</dbReference>
<proteinExistence type="inferred from homology"/>
<keyword evidence="6 9" id="KW-0456">Lyase</keyword>
<evidence type="ECO:0000256" key="8">
    <source>
        <dbReference type="ARBA" id="ARBA00072515"/>
    </source>
</evidence>
<protein>
    <recommendedName>
        <fullName evidence="8">Probable fructose-bisphosphate aldolase class 1</fullName>
        <ecNumber evidence="4">4.1.2.13</ecNumber>
    </recommendedName>
    <alternativeName>
        <fullName evidence="7">Fructose-bisphosphate aldolase class I</fullName>
    </alternativeName>
</protein>
<organism evidence="9 10">
    <name type="scientific">Haloactinomyces albus</name>
    <dbReference type="NCBI Taxonomy" id="1352928"/>
    <lineage>
        <taxon>Bacteria</taxon>
        <taxon>Bacillati</taxon>
        <taxon>Actinomycetota</taxon>
        <taxon>Actinomycetes</taxon>
        <taxon>Actinopolysporales</taxon>
        <taxon>Actinopolysporaceae</taxon>
        <taxon>Haloactinomyces</taxon>
    </lineage>
</organism>
<gene>
    <name evidence="9" type="ORF">JOF55_004470</name>
</gene>